<proteinExistence type="predicted"/>
<evidence type="ECO:0000313" key="1">
    <source>
        <dbReference type="EMBL" id="KAA6348502.1"/>
    </source>
</evidence>
<reference evidence="1" key="1">
    <citation type="submission" date="2019-03" db="EMBL/GenBank/DDBJ databases">
        <title>Single cell metagenomics reveals metabolic interactions within the superorganism composed of flagellate Streblomastix strix and complex community of Bacteroidetes bacteria on its surface.</title>
        <authorList>
            <person name="Treitli S.C."/>
            <person name="Kolisko M."/>
            <person name="Husnik F."/>
            <person name="Keeling P."/>
            <person name="Hampl V."/>
        </authorList>
    </citation>
    <scope>NUCLEOTIDE SEQUENCE</scope>
    <source>
        <strain evidence="1">STM</strain>
    </source>
</reference>
<protein>
    <submittedName>
        <fullName evidence="1">Uncharacterized protein</fullName>
    </submittedName>
</protein>
<dbReference type="AlphaFoldDB" id="A0A5J4SRP8"/>
<name>A0A5J4SRP8_9ZZZZ</name>
<gene>
    <name evidence="1" type="ORF">EZS27_004102</name>
</gene>
<comment type="caution">
    <text evidence="1">The sequence shown here is derived from an EMBL/GenBank/DDBJ whole genome shotgun (WGS) entry which is preliminary data.</text>
</comment>
<sequence>MHRLIQCLNEHSSDFPEWTDSDEKKEYDSLPVSLTDFNKWVGVTTTGGEYFMLAAGWIIREVWNDCVLARFKEPQKTDDITRAVCYEVMGRACGILAYSCLPEPIRKDIDNEMGKNHREKADVFIREHVAQKFIAKASVYWSKVDLDMDREQAAMLRKTTQQPIVGGDYSKENDKFFYL</sequence>
<accession>A0A5J4SRP8</accession>
<dbReference type="EMBL" id="SNRY01000067">
    <property type="protein sequence ID" value="KAA6348502.1"/>
    <property type="molecule type" value="Genomic_DNA"/>
</dbReference>
<organism evidence="1">
    <name type="scientific">termite gut metagenome</name>
    <dbReference type="NCBI Taxonomy" id="433724"/>
    <lineage>
        <taxon>unclassified sequences</taxon>
        <taxon>metagenomes</taxon>
        <taxon>organismal metagenomes</taxon>
    </lineage>
</organism>